<organism evidence="1 2">
    <name type="scientific">Leptolyngbya iicbica LK</name>
    <dbReference type="NCBI Taxonomy" id="2294035"/>
    <lineage>
        <taxon>Bacteria</taxon>
        <taxon>Bacillati</taxon>
        <taxon>Cyanobacteriota</taxon>
        <taxon>Cyanophyceae</taxon>
        <taxon>Leptolyngbyales</taxon>
        <taxon>Leptolyngbyaceae</taxon>
        <taxon>Leptolyngbya group</taxon>
        <taxon>Leptolyngbya</taxon>
        <taxon>Leptolyngbya iicbica</taxon>
    </lineage>
</organism>
<protein>
    <submittedName>
        <fullName evidence="1">Uncharacterized protein</fullName>
    </submittedName>
</protein>
<dbReference type="RefSeq" id="WP_044151284.1">
    <property type="nucleotide sequence ID" value="NZ_QVFV01000002.1"/>
</dbReference>
<dbReference type="Proteomes" id="UP000292459">
    <property type="component" value="Unassembled WGS sequence"/>
</dbReference>
<dbReference type="AlphaFoldDB" id="A0A4Q7EAE2"/>
<dbReference type="EMBL" id="QVFV01000002">
    <property type="protein sequence ID" value="RZM79493.1"/>
    <property type="molecule type" value="Genomic_DNA"/>
</dbReference>
<comment type="caution">
    <text evidence="1">The sequence shown here is derived from an EMBL/GenBank/DDBJ whole genome shotgun (WGS) entry which is preliminary data.</text>
</comment>
<dbReference type="OrthoDB" id="531397at2"/>
<sequence>MLPHVKIAPENAQQLALDFLVNEWTLSASDREWLTIITARLIGESWYVVEIGAEGLPDKWAVQVYDTGECDPDYTFMSPLATLDDSEAELMPPLIAAMIKAERHTLAHTRPVGVSS</sequence>
<evidence type="ECO:0000313" key="1">
    <source>
        <dbReference type="EMBL" id="RZM79493.1"/>
    </source>
</evidence>
<accession>A0A4Q7EAE2</accession>
<proteinExistence type="predicted"/>
<gene>
    <name evidence="1" type="ORF">DYY88_12235</name>
</gene>
<reference evidence="1 2" key="1">
    <citation type="submission" date="2018-11" db="EMBL/GenBank/DDBJ databases">
        <title>Whole genome sequencing of an environmental sample.</title>
        <authorList>
            <person name="Sarangi A.N."/>
            <person name="Singh D."/>
            <person name="Tripathy S."/>
        </authorList>
    </citation>
    <scope>NUCLEOTIDE SEQUENCE [LARGE SCALE GENOMIC DNA]</scope>
    <source>
        <strain evidence="1 2">Lakshadweep</strain>
    </source>
</reference>
<name>A0A4Q7EAE2_9CYAN</name>
<keyword evidence="2" id="KW-1185">Reference proteome</keyword>
<evidence type="ECO:0000313" key="2">
    <source>
        <dbReference type="Proteomes" id="UP000292459"/>
    </source>
</evidence>